<evidence type="ECO:0000313" key="16">
    <source>
        <dbReference type="EMBL" id="PWN99992.1"/>
    </source>
</evidence>
<comment type="subcellular location">
    <subcellularLocation>
        <location evidence="1">Endoplasmic reticulum membrane</location>
    </subcellularLocation>
</comment>
<keyword evidence="3" id="KW-0808">Transferase</keyword>
<keyword evidence="6" id="KW-0833">Ubl conjugation pathway</keyword>
<evidence type="ECO:0000256" key="8">
    <source>
        <dbReference type="ARBA" id="ARBA00022840"/>
    </source>
</evidence>
<evidence type="ECO:0000313" key="17">
    <source>
        <dbReference type="Proteomes" id="UP000245946"/>
    </source>
</evidence>
<evidence type="ECO:0000256" key="2">
    <source>
        <dbReference type="ARBA" id="ARBA00012486"/>
    </source>
</evidence>
<evidence type="ECO:0000256" key="4">
    <source>
        <dbReference type="ARBA" id="ARBA00022692"/>
    </source>
</evidence>
<feature type="region of interest" description="Disordered" evidence="13">
    <location>
        <begin position="171"/>
        <end position="198"/>
    </location>
</feature>
<evidence type="ECO:0000256" key="6">
    <source>
        <dbReference type="ARBA" id="ARBA00022786"/>
    </source>
</evidence>
<dbReference type="SMART" id="SM00212">
    <property type="entry name" value="UBCc"/>
    <property type="match status" value="1"/>
</dbReference>
<evidence type="ECO:0000256" key="9">
    <source>
        <dbReference type="ARBA" id="ARBA00022989"/>
    </source>
</evidence>
<evidence type="ECO:0000256" key="5">
    <source>
        <dbReference type="ARBA" id="ARBA00022741"/>
    </source>
</evidence>
<dbReference type="CDD" id="cd23799">
    <property type="entry name" value="UBCc_UBE2J"/>
    <property type="match status" value="1"/>
</dbReference>
<dbReference type="InterPro" id="IPR000608">
    <property type="entry name" value="UBC"/>
</dbReference>
<keyword evidence="5" id="KW-0547">Nucleotide-binding</keyword>
<keyword evidence="17" id="KW-1185">Reference proteome</keyword>
<dbReference type="OrthoDB" id="1158011at2759"/>
<dbReference type="PROSITE" id="PS50127">
    <property type="entry name" value="UBC_2"/>
    <property type="match status" value="1"/>
</dbReference>
<keyword evidence="9 14" id="KW-1133">Transmembrane helix</keyword>
<dbReference type="RefSeq" id="XP_025600271.1">
    <property type="nucleotide sequence ID" value="XM_025745007.1"/>
</dbReference>
<name>A0A316ZGD7_9BASI</name>
<keyword evidence="4 14" id="KW-0812">Transmembrane</keyword>
<evidence type="ECO:0000256" key="3">
    <source>
        <dbReference type="ARBA" id="ARBA00022679"/>
    </source>
</evidence>
<evidence type="ECO:0000256" key="13">
    <source>
        <dbReference type="SAM" id="MobiDB-lite"/>
    </source>
</evidence>
<sequence length="248" mass="26501">MSKASNKRLAKESQMIAKDPPPFIFARPREDNILEWHYILRGPPETPFAGGEYWGQVIFPADYPFKPPGIKMSTPSGRFKPDTKICMSMSDFHPGSWNPAWSVATILTGLLSFMVSESPDEAVTTGSINASTADRKALAIRSHAFNAANKKFASVFPEYAEAEMRELPNMGEGTKSEAKSRTVNGAARPTAPGAAPIRVLPPPAARGAAAPQMGGANGLQGAMATGRGMGFILLLLLLAGLFLARLLA</sequence>
<reference evidence="16 17" key="1">
    <citation type="journal article" date="2018" name="Mol. Biol. Evol.">
        <title>Broad Genomic Sampling Reveals a Smut Pathogenic Ancestry of the Fungal Clade Ustilaginomycotina.</title>
        <authorList>
            <person name="Kijpornyongpan T."/>
            <person name="Mondo S.J."/>
            <person name="Barry K."/>
            <person name="Sandor L."/>
            <person name="Lee J."/>
            <person name="Lipzen A."/>
            <person name="Pangilinan J."/>
            <person name="LaButti K."/>
            <person name="Hainaut M."/>
            <person name="Henrissat B."/>
            <person name="Grigoriev I.V."/>
            <person name="Spatafora J.W."/>
            <person name="Aime M.C."/>
        </authorList>
    </citation>
    <scope>NUCLEOTIDE SEQUENCE [LARGE SCALE GENOMIC DNA]</scope>
    <source>
        <strain evidence="16 17">MCA 4186</strain>
    </source>
</reference>
<dbReference type="FunFam" id="3.10.110.10:FF:000023">
    <property type="entry name" value="Ubiquitin-conjugating enzyme E2 J2"/>
    <property type="match status" value="1"/>
</dbReference>
<protein>
    <recommendedName>
        <fullName evidence="11">Ubiquitin-conjugating enzyme E2 6</fullName>
        <ecNumber evidence="2">2.3.2.23</ecNumber>
    </recommendedName>
    <alternativeName>
        <fullName evidence="12">E2 ubiquitin-conjugating enzyme 6</fullName>
    </alternativeName>
</protein>
<dbReference type="STRING" id="58919.A0A316ZGD7"/>
<dbReference type="EC" id="2.3.2.23" evidence="2"/>
<accession>A0A316ZGD7</accession>
<gene>
    <name evidence="16" type="ORF">FA09DRAFT_358763</name>
</gene>
<dbReference type="AlphaFoldDB" id="A0A316ZGD7"/>
<keyword evidence="8" id="KW-0067">ATP-binding</keyword>
<keyword evidence="10 14" id="KW-0472">Membrane</keyword>
<dbReference type="GeneID" id="37272551"/>
<evidence type="ECO:0000259" key="15">
    <source>
        <dbReference type="PROSITE" id="PS50127"/>
    </source>
</evidence>
<feature type="domain" description="UBC core" evidence="15">
    <location>
        <begin position="4"/>
        <end position="165"/>
    </location>
</feature>
<evidence type="ECO:0000256" key="10">
    <source>
        <dbReference type="ARBA" id="ARBA00023136"/>
    </source>
</evidence>
<dbReference type="Pfam" id="PF00179">
    <property type="entry name" value="UQ_con"/>
    <property type="match status" value="1"/>
</dbReference>
<dbReference type="InterPro" id="IPR050113">
    <property type="entry name" value="Ub_conjugating_enzyme"/>
</dbReference>
<evidence type="ECO:0000256" key="7">
    <source>
        <dbReference type="ARBA" id="ARBA00022824"/>
    </source>
</evidence>
<dbReference type="SUPFAM" id="SSF54495">
    <property type="entry name" value="UBC-like"/>
    <property type="match status" value="1"/>
</dbReference>
<dbReference type="InterPro" id="IPR016135">
    <property type="entry name" value="UBQ-conjugating_enzyme/RWD"/>
</dbReference>
<keyword evidence="7" id="KW-0256">Endoplasmic reticulum</keyword>
<dbReference type="Gene3D" id="3.10.110.10">
    <property type="entry name" value="Ubiquitin Conjugating Enzyme"/>
    <property type="match status" value="1"/>
</dbReference>
<proteinExistence type="predicted"/>
<feature type="transmembrane region" description="Helical" evidence="14">
    <location>
        <begin position="229"/>
        <end position="247"/>
    </location>
</feature>
<dbReference type="GO" id="GO:0005789">
    <property type="term" value="C:endoplasmic reticulum membrane"/>
    <property type="evidence" value="ECO:0007669"/>
    <property type="project" value="UniProtKB-SubCell"/>
</dbReference>
<dbReference type="GO" id="GO:0005524">
    <property type="term" value="F:ATP binding"/>
    <property type="evidence" value="ECO:0007669"/>
    <property type="project" value="UniProtKB-KW"/>
</dbReference>
<organism evidence="16 17">
    <name type="scientific">Tilletiopsis washingtonensis</name>
    <dbReference type="NCBI Taxonomy" id="58919"/>
    <lineage>
        <taxon>Eukaryota</taxon>
        <taxon>Fungi</taxon>
        <taxon>Dikarya</taxon>
        <taxon>Basidiomycota</taxon>
        <taxon>Ustilaginomycotina</taxon>
        <taxon>Exobasidiomycetes</taxon>
        <taxon>Entylomatales</taxon>
        <taxon>Entylomatales incertae sedis</taxon>
        <taxon>Tilletiopsis</taxon>
    </lineage>
</organism>
<evidence type="ECO:0000256" key="12">
    <source>
        <dbReference type="ARBA" id="ARBA00042181"/>
    </source>
</evidence>
<evidence type="ECO:0000256" key="14">
    <source>
        <dbReference type="SAM" id="Phobius"/>
    </source>
</evidence>
<feature type="compositionally biased region" description="Low complexity" evidence="13">
    <location>
        <begin position="185"/>
        <end position="196"/>
    </location>
</feature>
<dbReference type="Proteomes" id="UP000245946">
    <property type="component" value="Unassembled WGS sequence"/>
</dbReference>
<dbReference type="EMBL" id="KZ819286">
    <property type="protein sequence ID" value="PWN99992.1"/>
    <property type="molecule type" value="Genomic_DNA"/>
</dbReference>
<dbReference type="GO" id="GO:0061631">
    <property type="term" value="F:ubiquitin conjugating enzyme activity"/>
    <property type="evidence" value="ECO:0007669"/>
    <property type="project" value="UniProtKB-EC"/>
</dbReference>
<dbReference type="PANTHER" id="PTHR24067">
    <property type="entry name" value="UBIQUITIN-CONJUGATING ENZYME E2"/>
    <property type="match status" value="1"/>
</dbReference>
<evidence type="ECO:0000256" key="11">
    <source>
        <dbReference type="ARBA" id="ARBA00039885"/>
    </source>
</evidence>
<evidence type="ECO:0000256" key="1">
    <source>
        <dbReference type="ARBA" id="ARBA00004586"/>
    </source>
</evidence>